<name>A0A6G1DGL9_9ORYZ</name>
<protein>
    <submittedName>
        <fullName evidence="1">Uncharacterized protein</fullName>
    </submittedName>
</protein>
<dbReference type="AlphaFoldDB" id="A0A6G1DGL9"/>
<evidence type="ECO:0000313" key="1">
    <source>
        <dbReference type="EMBL" id="KAF0911342.1"/>
    </source>
</evidence>
<sequence>GFRGKSQRWNAWRKQKLFDPKQIKTMGREWRAQNQQDGFKHSRGRGEGAMDFKQARDITCFAGFEWC</sequence>
<comment type="caution">
    <text evidence="1">The sequence shown here is derived from an EMBL/GenBank/DDBJ whole genome shotgun (WGS) entry which is preliminary data.</text>
</comment>
<keyword evidence="2" id="KW-1185">Reference proteome</keyword>
<dbReference type="Proteomes" id="UP000479710">
    <property type="component" value="Unassembled WGS sequence"/>
</dbReference>
<dbReference type="EMBL" id="SPHZ02000006">
    <property type="protein sequence ID" value="KAF0911342.1"/>
    <property type="molecule type" value="Genomic_DNA"/>
</dbReference>
<organism evidence="1 2">
    <name type="scientific">Oryza meyeriana var. granulata</name>
    <dbReference type="NCBI Taxonomy" id="110450"/>
    <lineage>
        <taxon>Eukaryota</taxon>
        <taxon>Viridiplantae</taxon>
        <taxon>Streptophyta</taxon>
        <taxon>Embryophyta</taxon>
        <taxon>Tracheophyta</taxon>
        <taxon>Spermatophyta</taxon>
        <taxon>Magnoliopsida</taxon>
        <taxon>Liliopsida</taxon>
        <taxon>Poales</taxon>
        <taxon>Poaceae</taxon>
        <taxon>BOP clade</taxon>
        <taxon>Oryzoideae</taxon>
        <taxon>Oryzeae</taxon>
        <taxon>Oryzinae</taxon>
        <taxon>Oryza</taxon>
        <taxon>Oryza meyeriana</taxon>
    </lineage>
</organism>
<feature type="non-terminal residue" evidence="1">
    <location>
        <position position="1"/>
    </location>
</feature>
<gene>
    <name evidence="1" type="ORF">E2562_008230</name>
</gene>
<proteinExistence type="predicted"/>
<accession>A0A6G1DGL9</accession>
<reference evidence="1 2" key="1">
    <citation type="submission" date="2019-11" db="EMBL/GenBank/DDBJ databases">
        <title>Whole genome sequence of Oryza granulata.</title>
        <authorList>
            <person name="Li W."/>
        </authorList>
    </citation>
    <scope>NUCLEOTIDE SEQUENCE [LARGE SCALE GENOMIC DNA]</scope>
    <source>
        <strain evidence="2">cv. Menghai</strain>
        <tissue evidence="1">Leaf</tissue>
    </source>
</reference>
<evidence type="ECO:0000313" key="2">
    <source>
        <dbReference type="Proteomes" id="UP000479710"/>
    </source>
</evidence>